<dbReference type="PROSITE" id="PS51173">
    <property type="entry name" value="CBM2"/>
    <property type="match status" value="1"/>
</dbReference>
<proteinExistence type="predicted"/>
<evidence type="ECO:0000256" key="2">
    <source>
        <dbReference type="SAM" id="SignalP"/>
    </source>
</evidence>
<dbReference type="Pfam" id="PF00553">
    <property type="entry name" value="CBM_2"/>
    <property type="match status" value="1"/>
</dbReference>
<dbReference type="EMBL" id="BSDI01000003">
    <property type="protein sequence ID" value="GLH95456.1"/>
    <property type="molecule type" value="Genomic_DNA"/>
</dbReference>
<evidence type="ECO:0000313" key="4">
    <source>
        <dbReference type="EMBL" id="GLH95456.1"/>
    </source>
</evidence>
<comment type="caution">
    <text evidence="4">The sequence shown here is derived from an EMBL/GenBank/DDBJ whole genome shotgun (WGS) entry which is preliminary data.</text>
</comment>
<name>A0ABQ5QL93_9ACTN</name>
<protein>
    <recommendedName>
        <fullName evidence="3">CBM2 domain-containing protein</fullName>
    </recommendedName>
</protein>
<feature type="chain" id="PRO_5047204547" description="CBM2 domain-containing protein" evidence="2">
    <location>
        <begin position="32"/>
        <end position="566"/>
    </location>
</feature>
<dbReference type="InterPro" id="IPR001919">
    <property type="entry name" value="CBD2"/>
</dbReference>
<feature type="domain" description="CBM2" evidence="3">
    <location>
        <begin position="29"/>
        <end position="139"/>
    </location>
</feature>
<feature type="region of interest" description="Disordered" evidence="1">
    <location>
        <begin position="145"/>
        <end position="189"/>
    </location>
</feature>
<reference evidence="4" key="1">
    <citation type="submission" date="2022-12" db="EMBL/GenBank/DDBJ databases">
        <title>New Phytohabitans aurantiacus sp. RD004123 nov., an actinomycete isolated from soil.</title>
        <authorList>
            <person name="Triningsih D.W."/>
            <person name="Harunari E."/>
            <person name="Igarashi Y."/>
        </authorList>
    </citation>
    <scope>NUCLEOTIDE SEQUENCE</scope>
    <source>
        <strain evidence="4">RD004123</strain>
    </source>
</reference>
<dbReference type="InterPro" id="IPR012291">
    <property type="entry name" value="CBM2_carb-bd_dom_sf"/>
</dbReference>
<organism evidence="4 5">
    <name type="scientific">Phytohabitans aurantiacus</name>
    <dbReference type="NCBI Taxonomy" id="3016789"/>
    <lineage>
        <taxon>Bacteria</taxon>
        <taxon>Bacillati</taxon>
        <taxon>Actinomycetota</taxon>
        <taxon>Actinomycetes</taxon>
        <taxon>Micromonosporales</taxon>
        <taxon>Micromonosporaceae</taxon>
    </lineage>
</organism>
<gene>
    <name evidence="4" type="ORF">Pa4123_07280</name>
</gene>
<keyword evidence="2" id="KW-0732">Signal</keyword>
<evidence type="ECO:0000259" key="3">
    <source>
        <dbReference type="PROSITE" id="PS51173"/>
    </source>
</evidence>
<evidence type="ECO:0000256" key="1">
    <source>
        <dbReference type="SAM" id="MobiDB-lite"/>
    </source>
</evidence>
<feature type="compositionally biased region" description="Pro residues" evidence="1">
    <location>
        <begin position="148"/>
        <end position="169"/>
    </location>
</feature>
<dbReference type="Proteomes" id="UP001144280">
    <property type="component" value="Unassembled WGS sequence"/>
</dbReference>
<dbReference type="RefSeq" id="WP_281892479.1">
    <property type="nucleotide sequence ID" value="NZ_BSDI01000003.1"/>
</dbReference>
<keyword evidence="5" id="KW-1185">Reference proteome</keyword>
<sequence>MPKRRLRTALLAAAGAVAVAAGATTAVVAYAASTGCTVSYTVRSQWSTGFSANVAVTNVGDPVRGWTVRWTYAAGQTVTQAWGSTVSQNGNAVTATSASWNGTLRTNRTASFGFNGTWNGSGNPTPTDVSLNGVLCSGQVAATTSPAVTPPASTPPASTPPVSTPPTSAPPTSAAPTTPPPTEGCGRQAAAGPVVKVTDVNVGVPVTGYGQEGDTEPLPMAIASTPSGDSWLAWRGTDNRVYLGKLDCDDKLVGTPTSFEGIDLQDVQADANGGVLLLTRRGECGDGPLCGGSSSPCNTMHMIRFDNSGQQVWERQVTNLSESLSGYDNGARFIWWYQHHGRLASDGKTFAAYFGVAITVQNGNCVDIHEGDRMQVVNADGTLASGHRDSFQVGCSHSWTSRIAWDPRTSRYAMVCATDNACRIAQPNPYRTVAAGACDGTLFGGDLVLASKPGYWTAWSQGGQVRLEHFTTGASDTTITTAARSSHPHLVSYGASRMLLTWESGTSMAAQVYDAGTGAAVGSQFAIGVRDHSYQAFKPYADGSTAYPAAGATNTSIRIARVMPLA</sequence>
<dbReference type="SUPFAM" id="SSF49384">
    <property type="entry name" value="Carbohydrate-binding domain"/>
    <property type="match status" value="1"/>
</dbReference>
<dbReference type="Gene3D" id="2.60.40.290">
    <property type="match status" value="1"/>
</dbReference>
<dbReference type="InterPro" id="IPR008965">
    <property type="entry name" value="CBM2/CBM3_carb-bd_dom_sf"/>
</dbReference>
<feature type="signal peptide" evidence="2">
    <location>
        <begin position="1"/>
        <end position="31"/>
    </location>
</feature>
<evidence type="ECO:0000313" key="5">
    <source>
        <dbReference type="Proteomes" id="UP001144280"/>
    </source>
</evidence>
<accession>A0ABQ5QL93</accession>
<dbReference type="SMART" id="SM00637">
    <property type="entry name" value="CBD_II"/>
    <property type="match status" value="1"/>
</dbReference>